<comment type="similarity">
    <text evidence="3">Belongs to the hunchback C2H2-type zinc-finger protein family.</text>
</comment>
<dbReference type="GO" id="GO:0003700">
    <property type="term" value="F:DNA-binding transcription factor activity"/>
    <property type="evidence" value="ECO:0007669"/>
    <property type="project" value="TreeGrafter"/>
</dbReference>
<evidence type="ECO:0000256" key="9">
    <source>
        <dbReference type="ARBA" id="ARBA00022771"/>
    </source>
</evidence>
<feature type="region of interest" description="Disordered" evidence="14">
    <location>
        <begin position="682"/>
        <end position="732"/>
    </location>
</feature>
<evidence type="ECO:0000313" key="16">
    <source>
        <dbReference type="EMBL" id="GIX99442.1"/>
    </source>
</evidence>
<comment type="subcellular location">
    <subcellularLocation>
        <location evidence="2">Nucleus</location>
    </subcellularLocation>
</comment>
<keyword evidence="10" id="KW-0862">Zinc</keyword>
<dbReference type="PROSITE" id="PS00028">
    <property type="entry name" value="ZINC_FINGER_C2H2_1"/>
    <property type="match status" value="2"/>
</dbReference>
<feature type="compositionally biased region" description="Polar residues" evidence="14">
    <location>
        <begin position="684"/>
        <end position="694"/>
    </location>
</feature>
<dbReference type="GO" id="GO:0000978">
    <property type="term" value="F:RNA polymerase II cis-regulatory region sequence-specific DNA binding"/>
    <property type="evidence" value="ECO:0007669"/>
    <property type="project" value="TreeGrafter"/>
</dbReference>
<keyword evidence="12" id="KW-0539">Nucleus</keyword>
<keyword evidence="17" id="KW-1185">Reference proteome</keyword>
<evidence type="ECO:0000256" key="1">
    <source>
        <dbReference type="ARBA" id="ARBA00003983"/>
    </source>
</evidence>
<dbReference type="AlphaFoldDB" id="A0AAV4PPV3"/>
<evidence type="ECO:0000256" key="4">
    <source>
        <dbReference type="ARBA" id="ARBA00013638"/>
    </source>
</evidence>
<feature type="domain" description="C2H2-type" evidence="15">
    <location>
        <begin position="285"/>
        <end position="312"/>
    </location>
</feature>
<keyword evidence="6" id="KW-0302">Gap protein</keyword>
<keyword evidence="8" id="KW-0677">Repeat</keyword>
<dbReference type="FunFam" id="3.30.160.60:FF:001301">
    <property type="entry name" value="Blast:Protein hunchback"/>
    <property type="match status" value="1"/>
</dbReference>
<protein>
    <recommendedName>
        <fullName evidence="4">Protein hunchback</fullName>
    </recommendedName>
</protein>
<evidence type="ECO:0000256" key="8">
    <source>
        <dbReference type="ARBA" id="ARBA00022737"/>
    </source>
</evidence>
<keyword evidence="5" id="KW-0217">Developmental protein</keyword>
<evidence type="ECO:0000256" key="11">
    <source>
        <dbReference type="ARBA" id="ARBA00023125"/>
    </source>
</evidence>
<evidence type="ECO:0000256" key="5">
    <source>
        <dbReference type="ARBA" id="ARBA00022473"/>
    </source>
</evidence>
<evidence type="ECO:0000256" key="10">
    <source>
        <dbReference type="ARBA" id="ARBA00022833"/>
    </source>
</evidence>
<dbReference type="Proteomes" id="UP001054837">
    <property type="component" value="Unassembled WGS sequence"/>
</dbReference>
<evidence type="ECO:0000256" key="2">
    <source>
        <dbReference type="ARBA" id="ARBA00004123"/>
    </source>
</evidence>
<feature type="compositionally biased region" description="Basic residues" evidence="14">
    <location>
        <begin position="387"/>
        <end position="397"/>
    </location>
</feature>
<dbReference type="PANTHER" id="PTHR24404">
    <property type="entry name" value="ZINC FINGER PROTEIN"/>
    <property type="match status" value="1"/>
</dbReference>
<dbReference type="GO" id="GO:0040034">
    <property type="term" value="P:regulation of development, heterochronic"/>
    <property type="evidence" value="ECO:0007669"/>
    <property type="project" value="UniProtKB-ARBA"/>
</dbReference>
<dbReference type="PROSITE" id="PS50157">
    <property type="entry name" value="ZINC_FINGER_C2H2_2"/>
    <property type="match status" value="3"/>
</dbReference>
<evidence type="ECO:0000256" key="6">
    <source>
        <dbReference type="ARBA" id="ARBA00022492"/>
    </source>
</evidence>
<name>A0AAV4PPV3_9ARAC</name>
<feature type="compositionally biased region" description="Basic and acidic residues" evidence="14">
    <location>
        <begin position="398"/>
        <end position="407"/>
    </location>
</feature>
<evidence type="ECO:0000256" key="7">
    <source>
        <dbReference type="ARBA" id="ARBA00022723"/>
    </source>
</evidence>
<dbReference type="EMBL" id="BPLQ01003300">
    <property type="protein sequence ID" value="GIX99442.1"/>
    <property type="molecule type" value="Genomic_DNA"/>
</dbReference>
<comment type="caution">
    <text evidence="16">The sequence shown here is derived from an EMBL/GenBank/DDBJ whole genome shotgun (WGS) entry which is preliminary data.</text>
</comment>
<dbReference type="GO" id="GO:0005634">
    <property type="term" value="C:nucleus"/>
    <property type="evidence" value="ECO:0007669"/>
    <property type="project" value="UniProtKB-SubCell"/>
</dbReference>
<dbReference type="InterPro" id="IPR036236">
    <property type="entry name" value="Znf_C2H2_sf"/>
</dbReference>
<feature type="compositionally biased region" description="Basic and acidic residues" evidence="14">
    <location>
        <begin position="695"/>
        <end position="713"/>
    </location>
</feature>
<evidence type="ECO:0000256" key="14">
    <source>
        <dbReference type="SAM" id="MobiDB-lite"/>
    </source>
</evidence>
<evidence type="ECO:0000256" key="13">
    <source>
        <dbReference type="PROSITE-ProRule" id="PRU00042"/>
    </source>
</evidence>
<feature type="domain" description="C2H2-type" evidence="15">
    <location>
        <begin position="829"/>
        <end position="856"/>
    </location>
</feature>
<dbReference type="PANTHER" id="PTHR24404:SF106">
    <property type="entry name" value="C2H2-TYPE DOMAIN-CONTAINING PROTEIN"/>
    <property type="match status" value="1"/>
</dbReference>
<evidence type="ECO:0000256" key="3">
    <source>
        <dbReference type="ARBA" id="ARBA00007746"/>
    </source>
</evidence>
<dbReference type="InterPro" id="IPR050589">
    <property type="entry name" value="Ikaros_C2H2-ZF"/>
</dbReference>
<feature type="compositionally biased region" description="Polar residues" evidence="14">
    <location>
        <begin position="714"/>
        <end position="723"/>
    </location>
</feature>
<dbReference type="GO" id="GO:0035282">
    <property type="term" value="P:segmentation"/>
    <property type="evidence" value="ECO:0007669"/>
    <property type="project" value="UniProtKB-KW"/>
</dbReference>
<dbReference type="GO" id="GO:0008270">
    <property type="term" value="F:zinc ion binding"/>
    <property type="evidence" value="ECO:0007669"/>
    <property type="project" value="UniProtKB-KW"/>
</dbReference>
<dbReference type="InterPro" id="IPR013087">
    <property type="entry name" value="Znf_C2H2_type"/>
</dbReference>
<keyword evidence="9 13" id="KW-0863">Zinc-finger</keyword>
<dbReference type="SMART" id="SM00355">
    <property type="entry name" value="ZnF_C2H2"/>
    <property type="match status" value="9"/>
</dbReference>
<evidence type="ECO:0000259" key="15">
    <source>
        <dbReference type="PROSITE" id="PS50157"/>
    </source>
</evidence>
<evidence type="ECO:0000256" key="12">
    <source>
        <dbReference type="ARBA" id="ARBA00023242"/>
    </source>
</evidence>
<comment type="function">
    <text evidence="1">Gap class segmentation protein that controls development of head structures.</text>
</comment>
<reference evidence="16 17" key="1">
    <citation type="submission" date="2021-06" db="EMBL/GenBank/DDBJ databases">
        <title>Caerostris darwini draft genome.</title>
        <authorList>
            <person name="Kono N."/>
            <person name="Arakawa K."/>
        </authorList>
    </citation>
    <scope>NUCLEOTIDE SEQUENCE [LARGE SCALE GENOMIC DNA]</scope>
</reference>
<proteinExistence type="inferred from homology"/>
<feature type="region of interest" description="Disordered" evidence="14">
    <location>
        <begin position="367"/>
        <end position="426"/>
    </location>
</feature>
<feature type="domain" description="C2H2-type" evidence="15">
    <location>
        <begin position="313"/>
        <end position="340"/>
    </location>
</feature>
<dbReference type="GO" id="GO:0000122">
    <property type="term" value="P:negative regulation of transcription by RNA polymerase II"/>
    <property type="evidence" value="ECO:0007669"/>
    <property type="project" value="UniProtKB-ARBA"/>
</dbReference>
<feature type="compositionally biased region" description="Polar residues" evidence="14">
    <location>
        <begin position="373"/>
        <end position="382"/>
    </location>
</feature>
<keyword evidence="7" id="KW-0479">Metal-binding</keyword>
<evidence type="ECO:0000313" key="17">
    <source>
        <dbReference type="Proteomes" id="UP001054837"/>
    </source>
</evidence>
<feature type="compositionally biased region" description="Polar residues" evidence="14">
    <location>
        <begin position="409"/>
        <end position="426"/>
    </location>
</feature>
<gene>
    <name evidence="16" type="primary">hb</name>
    <name evidence="16" type="ORF">CDAR_256021</name>
</gene>
<keyword evidence="11" id="KW-0238">DNA-binding</keyword>
<accession>A0AAV4PPV3</accession>
<sequence>MAAAFVTEFHSYMSFECKTPTQLPNSHPYSDLNNHKNKKMSPLQQKFDAEKSVDVENRVNNGYSSDESLDDVLMDNGSDLVHEEEIGDATPKVENISSDNSFSTVDGSSSDHDYREHLLNPLQQLQISLERHGLLGRNASILDIPNDIHKPDDSFGGRKEKVEFDGTYPCEKCKFVGRTDDELHGHSLVHDPYECTLCGYLTNTLGYIHLHFRTVHPDIPVSIWDDSYIFHGEEKPCKKQGKSIAEKQRKPRKTPCKLCNNFVGNNKLEYYQHLRDAHADSGKLLYCDMCPFIALYKHHLEYHIRNHFGSKPFHCNMCPYSCVNRSMLNSHFKSHSNVYQYSCNDCIYITKYLHSLKMHLRKYEHTPGRTLNADGSVNNNSVIDIHGRRRGPKGKKRKFEDSNHEGNRTPVSKRTPSPPSTNYSPISSANPPILYHPHIFNNFAGNMYVRTPPMDASNYMMYSQPTLRDESFMHENCKCIYCDYVADSYEAYQHHVRTHAAQFSNEILKSYTKGNFILPYPVPNIDPFNNYSTSYKYDSLTKNTSRSEMVNKSETPNSEAVFNGRYSKYGKDLNEFVREKKNLSPPLIRNGDSGKFFSREVSAPHNKLNGRGHDRLQKCVQNYIYERGSNSSSPEVMPREKTVISEMITETTKNNYYKGKTHYFNVSGTPEYYDNAPLDLTRKSPVSSLGTKNNKTSDESPTKTMHLDPKFDSTESPGQNRPVQKTHRRKGKAFRIDHRSIVMDDMDNISNQMNDIRILEHSLLNGKLMTKSHNRPLNKKNISNINFQGMVPLKNPIGIQNMEIKSAPFQQNIQPKVENGYGNGYSTNTKCHYCDMEFKFVELLQSHTSYHSENDPFTCAKCDLQCQDVMSFNKHIFNSARINGKCISDKKTLL</sequence>
<dbReference type="Gene3D" id="3.30.160.60">
    <property type="entry name" value="Classic Zinc Finger"/>
    <property type="match status" value="3"/>
</dbReference>
<dbReference type="SUPFAM" id="SSF57667">
    <property type="entry name" value="beta-beta-alpha zinc fingers"/>
    <property type="match status" value="2"/>
</dbReference>
<organism evidence="16 17">
    <name type="scientific">Caerostris darwini</name>
    <dbReference type="NCBI Taxonomy" id="1538125"/>
    <lineage>
        <taxon>Eukaryota</taxon>
        <taxon>Metazoa</taxon>
        <taxon>Ecdysozoa</taxon>
        <taxon>Arthropoda</taxon>
        <taxon>Chelicerata</taxon>
        <taxon>Arachnida</taxon>
        <taxon>Araneae</taxon>
        <taxon>Araneomorphae</taxon>
        <taxon>Entelegynae</taxon>
        <taxon>Araneoidea</taxon>
        <taxon>Araneidae</taxon>
        <taxon>Caerostris</taxon>
    </lineage>
</organism>